<dbReference type="PATRIC" id="fig|759620.7.peg.725"/>
<dbReference type="Proteomes" id="UP000029079">
    <property type="component" value="Chromosome"/>
</dbReference>
<dbReference type="KEGG" id="wci:WS105_0762"/>
<keyword evidence="2" id="KW-1185">Reference proteome</keyword>
<reference evidence="2" key="2">
    <citation type="submission" date="2014-08" db="EMBL/GenBank/DDBJ databases">
        <title>Complete genome of Weissella ceti strain WS74 isolated from diseased rainbow trout in Brazil.</title>
        <authorList>
            <person name="Figueiredo H.C.P."/>
            <person name="Leal C.A.G."/>
            <person name="Pereira F.L."/>
            <person name="Soares S.C."/>
            <person name="Dorella F.A."/>
            <person name="Carvalho A.F."/>
            <person name="Azevedo V.A.C."/>
        </authorList>
    </citation>
    <scope>NUCLEOTIDE SEQUENCE [LARGE SCALE GENOMIC DNA]</scope>
    <source>
        <strain evidence="2">WS74</strain>
    </source>
</reference>
<dbReference type="KEGG" id="wct:WS74_0702"/>
<dbReference type="EMBL" id="CP009223">
    <property type="protein sequence ID" value="AIM62954.1"/>
    <property type="molecule type" value="Genomic_DNA"/>
</dbReference>
<proteinExistence type="predicted"/>
<dbReference type="AlphaFoldDB" id="A0A075TVP9"/>
<dbReference type="KEGG" id="wce:WS08_0700"/>
<protein>
    <submittedName>
        <fullName evidence="1">Uncharacterized protein</fullName>
    </submittedName>
</protein>
<evidence type="ECO:0000313" key="1">
    <source>
        <dbReference type="EMBL" id="AIM62954.1"/>
    </source>
</evidence>
<accession>A0A075TVP9</accession>
<evidence type="ECO:0000313" key="2">
    <source>
        <dbReference type="Proteomes" id="UP000029079"/>
    </source>
</evidence>
<reference evidence="1 2" key="1">
    <citation type="journal article" date="2014" name="Genome Announc.">
        <title>Complete Genome Sequences of Fish Pathogenic Weissella ceti Strains WS74 and WS105.</title>
        <authorList>
            <person name="Figueiredo H.C."/>
            <person name="Leal C.A."/>
            <person name="Dorella F.A."/>
            <person name="Carvalho A.F."/>
            <person name="Soares S.C."/>
            <person name="Pereira F.L."/>
            <person name="Azevedo V.A."/>
        </authorList>
    </citation>
    <scope>NUCLEOTIDE SEQUENCE [LARGE SCALE GENOMIC DNA]</scope>
    <source>
        <strain evidence="1 2">WS74</strain>
    </source>
</reference>
<dbReference type="RefSeq" id="WP_009496483.1">
    <property type="nucleotide sequence ID" value="NZ_CP009223.1"/>
</dbReference>
<gene>
    <name evidence="1" type="ORF">WS74_0702</name>
</gene>
<organism evidence="1 2">
    <name type="scientific">Weissella ceti</name>
    <dbReference type="NCBI Taxonomy" id="759620"/>
    <lineage>
        <taxon>Bacteria</taxon>
        <taxon>Bacillati</taxon>
        <taxon>Bacillota</taxon>
        <taxon>Bacilli</taxon>
        <taxon>Lactobacillales</taxon>
        <taxon>Lactobacillaceae</taxon>
        <taxon>Weissella</taxon>
    </lineage>
</organism>
<name>A0A075TVP9_9LACO</name>
<sequence length="63" mass="7166">MYLVKILNQAFNTVLILGRRNNCLTEQRSLEGLEGMPLDEAQVVQAMWAGRGIRTELFELVES</sequence>